<dbReference type="FunFam" id="3.40.50.360:FF:000001">
    <property type="entry name" value="NAD(P)H dehydrogenase (Quinone) FQR1-like"/>
    <property type="match status" value="1"/>
</dbReference>
<comment type="similarity">
    <text evidence="1">Belongs to the WrbA family.</text>
</comment>
<dbReference type="PROSITE" id="PS50902">
    <property type="entry name" value="FLAVODOXIN_LIKE"/>
    <property type="match status" value="1"/>
</dbReference>
<dbReference type="InterPro" id="IPR005025">
    <property type="entry name" value="FMN_Rdtase-like_dom"/>
</dbReference>
<protein>
    <recommendedName>
        <fullName evidence="3">Flavodoxin-like domain-containing protein</fullName>
    </recommendedName>
</protein>
<reference evidence="4 5" key="1">
    <citation type="submission" date="2016-08" db="EMBL/GenBank/DDBJ databases">
        <title>Draft genome sequence of allopolyploid Zygosaccharomyces rouxii.</title>
        <authorList>
            <person name="Watanabe J."/>
            <person name="Uehara K."/>
            <person name="Mogi Y."/>
            <person name="Tsukioka Y."/>
        </authorList>
    </citation>
    <scope>NUCLEOTIDE SEQUENCE [LARGE SCALE GENOMIC DNA]</scope>
    <source>
        <strain evidence="4 5">NBRC 110957</strain>
    </source>
</reference>
<dbReference type="Gene3D" id="3.40.50.360">
    <property type="match status" value="1"/>
</dbReference>
<dbReference type="GO" id="GO:0160020">
    <property type="term" value="P:positive regulation of ferroptosis"/>
    <property type="evidence" value="ECO:0007669"/>
    <property type="project" value="UniProtKB-ARBA"/>
</dbReference>
<feature type="domain" description="Flavodoxin-like" evidence="3">
    <location>
        <begin position="3"/>
        <end position="189"/>
    </location>
</feature>
<dbReference type="GO" id="GO:0003955">
    <property type="term" value="F:NAD(P)H dehydrogenase (quinone) activity"/>
    <property type="evidence" value="ECO:0007669"/>
    <property type="project" value="InterPro"/>
</dbReference>
<comment type="caution">
    <text evidence="4">The sequence shown here is derived from an EMBL/GenBank/DDBJ whole genome shotgun (WGS) entry which is preliminary data.</text>
</comment>
<dbReference type="InterPro" id="IPR029039">
    <property type="entry name" value="Flavoprotein-like_sf"/>
</dbReference>
<dbReference type="InterPro" id="IPR010089">
    <property type="entry name" value="Flavoprotein_WrbA-like"/>
</dbReference>
<dbReference type="GO" id="GO:0010181">
    <property type="term" value="F:FMN binding"/>
    <property type="evidence" value="ECO:0007669"/>
    <property type="project" value="InterPro"/>
</dbReference>
<evidence type="ECO:0000313" key="4">
    <source>
        <dbReference type="EMBL" id="GAV51571.1"/>
    </source>
</evidence>
<evidence type="ECO:0000256" key="1">
    <source>
        <dbReference type="ARBA" id="ARBA00006961"/>
    </source>
</evidence>
<accession>A0A1Q3A7E1</accession>
<dbReference type="NCBIfam" id="TIGR01755">
    <property type="entry name" value="flav_wrbA"/>
    <property type="match status" value="1"/>
</dbReference>
<dbReference type="GO" id="GO:0032126">
    <property type="term" value="C:eisosome"/>
    <property type="evidence" value="ECO:0007669"/>
    <property type="project" value="UniProtKB-ARBA"/>
</dbReference>
<dbReference type="PANTHER" id="PTHR30546">
    <property type="entry name" value="FLAVODOXIN-RELATED PROTEIN WRBA-RELATED"/>
    <property type="match status" value="1"/>
</dbReference>
<organism evidence="4 5">
    <name type="scientific">Zygosaccharomyces rouxii</name>
    <dbReference type="NCBI Taxonomy" id="4956"/>
    <lineage>
        <taxon>Eukaryota</taxon>
        <taxon>Fungi</taxon>
        <taxon>Dikarya</taxon>
        <taxon>Ascomycota</taxon>
        <taxon>Saccharomycotina</taxon>
        <taxon>Saccharomycetes</taxon>
        <taxon>Saccharomycetales</taxon>
        <taxon>Saccharomycetaceae</taxon>
        <taxon>Zygosaccharomyces</taxon>
    </lineage>
</organism>
<sequence length="198" mass="21696">MAIAIILYSLHGHIAALAEIEKEGVELNGIQCDIFQVPETLDSDTVNKLGGKPSTYPIANREVLEKYDAFLLGIPTRFGNMPAQWSSFWDATSTLWVKGSLHGKLAGVFICSSTGGGNESTIACAVTTLVHHGMIYVPLGYYNVMKKLSRMDQVRGGGPWGSGTIAGPENEREPTVVERKIAREQGRKFGKIYWKTIH</sequence>
<dbReference type="NCBIfam" id="NF002999">
    <property type="entry name" value="PRK03767.1"/>
    <property type="match status" value="1"/>
</dbReference>
<dbReference type="SUPFAM" id="SSF52218">
    <property type="entry name" value="Flavoproteins"/>
    <property type="match status" value="1"/>
</dbReference>
<proteinExistence type="inferred from homology"/>
<dbReference type="InterPro" id="IPR008254">
    <property type="entry name" value="Flavodoxin/NO_synth"/>
</dbReference>
<evidence type="ECO:0000313" key="5">
    <source>
        <dbReference type="Proteomes" id="UP000187013"/>
    </source>
</evidence>
<evidence type="ECO:0000259" key="3">
    <source>
        <dbReference type="PROSITE" id="PS50902"/>
    </source>
</evidence>
<dbReference type="AlphaFoldDB" id="A0A1Q3A7E1"/>
<name>A0A1Q3A7E1_ZYGRO</name>
<dbReference type="EMBL" id="BDGX01000032">
    <property type="protein sequence ID" value="GAV51571.1"/>
    <property type="molecule type" value="Genomic_DNA"/>
</dbReference>
<dbReference type="Pfam" id="PF03358">
    <property type="entry name" value="FMN_red"/>
    <property type="match status" value="1"/>
</dbReference>
<dbReference type="Proteomes" id="UP000187013">
    <property type="component" value="Unassembled WGS sequence"/>
</dbReference>
<dbReference type="OrthoDB" id="504689at2759"/>
<dbReference type="PANTHER" id="PTHR30546:SF23">
    <property type="entry name" value="FLAVOPROTEIN-LIKE PROTEIN YCP4-RELATED"/>
    <property type="match status" value="1"/>
</dbReference>
<feature type="signal peptide" evidence="2">
    <location>
        <begin position="1"/>
        <end position="18"/>
    </location>
</feature>
<feature type="chain" id="PRO_5012433554" description="Flavodoxin-like domain-containing protein" evidence="2">
    <location>
        <begin position="19"/>
        <end position="198"/>
    </location>
</feature>
<evidence type="ECO:0000256" key="2">
    <source>
        <dbReference type="SAM" id="SignalP"/>
    </source>
</evidence>
<keyword evidence="2" id="KW-0732">Signal</keyword>
<gene>
    <name evidence="4" type="ORF">ZYGR_0AF00420</name>
</gene>
<dbReference type="GO" id="GO:0016020">
    <property type="term" value="C:membrane"/>
    <property type="evidence" value="ECO:0007669"/>
    <property type="project" value="TreeGrafter"/>
</dbReference>